<name>A0ABQ8BF26_BRANA</name>
<evidence type="ECO:0000256" key="1">
    <source>
        <dbReference type="SAM" id="MobiDB-lite"/>
    </source>
</evidence>
<gene>
    <name evidence="2" type="ORF">HID58_042907</name>
</gene>
<feature type="compositionally biased region" description="Pro residues" evidence="1">
    <location>
        <begin position="854"/>
        <end position="865"/>
    </location>
</feature>
<evidence type="ECO:0000313" key="2">
    <source>
        <dbReference type="EMBL" id="KAH0903404.1"/>
    </source>
</evidence>
<proteinExistence type="predicted"/>
<dbReference type="PANTHER" id="PTHR33642">
    <property type="entry name" value="COX1/OXI3 INTRON 1 PROTEIN-RELATED"/>
    <property type="match status" value="1"/>
</dbReference>
<reference evidence="2 3" key="1">
    <citation type="submission" date="2021-05" db="EMBL/GenBank/DDBJ databases">
        <title>Genome Assembly of Synthetic Allotetraploid Brassica napus Reveals Homoeologous Exchanges between Subgenomes.</title>
        <authorList>
            <person name="Davis J.T."/>
        </authorList>
    </citation>
    <scope>NUCLEOTIDE SEQUENCE [LARGE SCALE GENOMIC DNA]</scope>
    <source>
        <strain evidence="3">cv. Da-Ae</strain>
        <tissue evidence="2">Seedling</tissue>
    </source>
</reference>
<protein>
    <submittedName>
        <fullName evidence="2">Uncharacterized protein</fullName>
    </submittedName>
</protein>
<comment type="caution">
    <text evidence="2">The sequence shown here is derived from an EMBL/GenBank/DDBJ whole genome shotgun (WGS) entry which is preliminary data.</text>
</comment>
<sequence length="865" mass="97205">MLVARRRAFATKSLTFLGNSLTDVKVEARAIRDYFLSPRIAFDAKPYTDPAFKGSWLVCGVNSSVLITSDQGVDLFRTSDIQEEAIRYFSNLFQFSLVNHTRASISSLRSFIDFRCSNEMQANLLQHVTTEEIPNCLFSMPLDKSPGSDGFPADLYRLTWDIVGPDFVVQTKRMNANQILVIKVREESIRSEEGGGAYISKYIKGILKSRLSRREQSRWNIMDDTTSMAFFEEFSSLNPVFHTFLFYGRLPSPFSRPFPEESGSSRMSMPWIPGFILVLIHSEIFRIYKNILGKRKANCLLAGSCMSGNVHVRFRRWTEMALEEIPALVFNGYANMILMRCGTLHLTFVGLPSSGACVPAFLCNKPLWPKISGRWSCVAFGEGLLLREILSFSSTQGGVRTHLRGLQVTVTRMAGKKKEGWKFRPLTVVLPIEKIMKEAIRMVLESIYDPEFPDTSHFCLGQGCHSEEIDDPKFFYSIHKVFSAGRLVGVERGPYSIPHSVLLWALPGNIYLHKLDQEIGKIRQKYEIPIVQRVRSVLLRTCRRIDGQENPREEASFNAPQDNRAIIVGSVRSMQCKAAFHSLVSSWHTPPQAPSGSGGGGAGDQKRPFLFPPSPALAVFLNKPSSLLCAAFLIEATGLTPKAEFDGGERCNNNWAMRDLLKYCKRKGLLIELGGEAILSHDRALMPVSCHCILPRVGRRRGREEDTGQDLSAANSPLRDRGIISRRRPWPIHVACLTNISDKDILNWSAGIAISPLSYYRCRDNLYQVRTIVDHQIRWSSRKKGSPFDLSQGNRLSDQEFLEKGYVIEAIVSPEECFSILPLIRYGRKELVSNEIRAGNRLASSKRSGGPPSSCSPPVRPLLLS</sequence>
<dbReference type="PANTHER" id="PTHR33642:SF5">
    <property type="entry name" value="MATURASE"/>
    <property type="match status" value="1"/>
</dbReference>
<organism evidence="2 3">
    <name type="scientific">Brassica napus</name>
    <name type="common">Rape</name>
    <dbReference type="NCBI Taxonomy" id="3708"/>
    <lineage>
        <taxon>Eukaryota</taxon>
        <taxon>Viridiplantae</taxon>
        <taxon>Streptophyta</taxon>
        <taxon>Embryophyta</taxon>
        <taxon>Tracheophyta</taxon>
        <taxon>Spermatophyta</taxon>
        <taxon>Magnoliopsida</taxon>
        <taxon>eudicotyledons</taxon>
        <taxon>Gunneridae</taxon>
        <taxon>Pentapetalae</taxon>
        <taxon>rosids</taxon>
        <taxon>malvids</taxon>
        <taxon>Brassicales</taxon>
        <taxon>Brassicaceae</taxon>
        <taxon>Brassiceae</taxon>
        <taxon>Brassica</taxon>
    </lineage>
</organism>
<feature type="region of interest" description="Disordered" evidence="1">
    <location>
        <begin position="842"/>
        <end position="865"/>
    </location>
</feature>
<feature type="region of interest" description="Disordered" evidence="1">
    <location>
        <begin position="587"/>
        <end position="607"/>
    </location>
</feature>
<dbReference type="EMBL" id="JAGKQM010000011">
    <property type="protein sequence ID" value="KAH0903404.1"/>
    <property type="molecule type" value="Genomic_DNA"/>
</dbReference>
<accession>A0ABQ8BF26</accession>
<dbReference type="Proteomes" id="UP000824890">
    <property type="component" value="Unassembled WGS sequence"/>
</dbReference>
<evidence type="ECO:0000313" key="3">
    <source>
        <dbReference type="Proteomes" id="UP000824890"/>
    </source>
</evidence>
<keyword evidence="3" id="KW-1185">Reference proteome</keyword>